<accession>A0ACB7FA47</accession>
<gene>
    <name evidence="1" type="ORF">GBF38_005687</name>
</gene>
<sequence>MPTLNPGFSRQLLFSMTVTALALDMVSSQGAAVAQLLSAHQTGQIQALTGSVCGERLSPDAALTPLPSWQKELNVESKVHTGCFNDRDELKSLELASGVSLIYTHRLEPALKDDYLLPYSTSVSADVLQLKRAVMRKEFKRREAIDVIMIAAFSQGCWKPVGLLLRPAEDSARFP</sequence>
<protein>
    <submittedName>
        <fullName evidence="1">Uncharacterized protein</fullName>
    </submittedName>
</protein>
<name>A0ACB7FA47_NIBAL</name>
<proteinExistence type="predicted"/>
<reference evidence="1" key="1">
    <citation type="submission" date="2020-04" db="EMBL/GenBank/DDBJ databases">
        <title>A chromosome-scale assembly and high-density genetic map of the yellow drum (Nibea albiflora) genome.</title>
        <authorList>
            <person name="Xu D."/>
            <person name="Zhang W."/>
            <person name="Chen R."/>
            <person name="Tan P."/>
            <person name="Wang L."/>
            <person name="Song H."/>
            <person name="Tian L."/>
            <person name="Zhu Q."/>
            <person name="Wang B."/>
        </authorList>
    </citation>
    <scope>NUCLEOTIDE SEQUENCE</scope>
    <source>
        <strain evidence="1">ZJHYS-2018</strain>
    </source>
</reference>
<dbReference type="EMBL" id="CM024802">
    <property type="protein sequence ID" value="KAG8011041.1"/>
    <property type="molecule type" value="Genomic_DNA"/>
</dbReference>
<keyword evidence="2" id="KW-1185">Reference proteome</keyword>
<evidence type="ECO:0000313" key="1">
    <source>
        <dbReference type="EMBL" id="KAG8011041.1"/>
    </source>
</evidence>
<organism evidence="1 2">
    <name type="scientific">Nibea albiflora</name>
    <name type="common">Yellow drum</name>
    <name type="synonym">Corvina albiflora</name>
    <dbReference type="NCBI Taxonomy" id="240163"/>
    <lineage>
        <taxon>Eukaryota</taxon>
        <taxon>Metazoa</taxon>
        <taxon>Chordata</taxon>
        <taxon>Craniata</taxon>
        <taxon>Vertebrata</taxon>
        <taxon>Euteleostomi</taxon>
        <taxon>Actinopterygii</taxon>
        <taxon>Neopterygii</taxon>
        <taxon>Teleostei</taxon>
        <taxon>Neoteleostei</taxon>
        <taxon>Acanthomorphata</taxon>
        <taxon>Eupercaria</taxon>
        <taxon>Sciaenidae</taxon>
        <taxon>Nibea</taxon>
    </lineage>
</organism>
<comment type="caution">
    <text evidence="1">The sequence shown here is derived from an EMBL/GenBank/DDBJ whole genome shotgun (WGS) entry which is preliminary data.</text>
</comment>
<dbReference type="Proteomes" id="UP000805704">
    <property type="component" value="Chromosome 14"/>
</dbReference>
<evidence type="ECO:0000313" key="2">
    <source>
        <dbReference type="Proteomes" id="UP000805704"/>
    </source>
</evidence>